<dbReference type="NCBIfam" id="TIGR01910">
    <property type="entry name" value="DapE-ArgE"/>
    <property type="match status" value="1"/>
</dbReference>
<comment type="cofactor">
    <cofactor evidence="1">
        <name>Co(2+)</name>
        <dbReference type="ChEBI" id="CHEBI:48828"/>
    </cofactor>
</comment>
<dbReference type="Proteomes" id="UP000766904">
    <property type="component" value="Unassembled WGS sequence"/>
</dbReference>
<comment type="catalytic activity">
    <reaction evidence="12">
        <text>N-succinyl-(2S,6S)-2,6-diaminopimelate + H2O = (2S,6S)-2,6-diaminopimelate + succinate</text>
        <dbReference type="Rhea" id="RHEA:22608"/>
        <dbReference type="ChEBI" id="CHEBI:15377"/>
        <dbReference type="ChEBI" id="CHEBI:30031"/>
        <dbReference type="ChEBI" id="CHEBI:57609"/>
        <dbReference type="ChEBI" id="CHEBI:58087"/>
        <dbReference type="EC" id="3.5.1.18"/>
    </reaction>
</comment>
<dbReference type="InterPro" id="IPR011650">
    <property type="entry name" value="Peptidase_M20_dimer"/>
</dbReference>
<sequence>MNVDRDELVSLTAALVGKPSENPPGDERRVVDALLERLDRSPIEFDVETHEALPDRENVVARAGNSDRGSVLLTGHTDVVPAAADDWSGDPYELREEDGHLVGRGAADMKGALATKIVAAESYLASTDDPGEVILAFVVDEEWDGKGTQTLVERGLTADYAIIGEPTRLQTCVAQKGVARYELAVRGVSAHSGTPQEGEDAVLAAGRLLTAFESMNEELETETSHALLAPETITVTEITGGTAPNVVADRATLTVDWRFLPGHDRSPERFDERVSRLIRETDLGADVEVSVERLVFARAGEIDPGHELVETAVESAADVGVESAPVGFNAATDARFLLHDAEIPTVLFGPGSIADDAHTVDESVAVSELEATAKTYRRALDRLL</sequence>
<dbReference type="SUPFAM" id="SSF55031">
    <property type="entry name" value="Bacterial exopeptidase dimerisation domain"/>
    <property type="match status" value="1"/>
</dbReference>
<dbReference type="GO" id="GO:0046872">
    <property type="term" value="F:metal ion binding"/>
    <property type="evidence" value="ECO:0007669"/>
    <property type="project" value="UniProtKB-KW"/>
</dbReference>
<keyword evidence="7" id="KW-0028">Amino-acid biosynthesis</keyword>
<keyword evidence="8" id="KW-0479">Metal-binding</keyword>
<evidence type="ECO:0000313" key="14">
    <source>
        <dbReference type="EMBL" id="TYL36175.1"/>
    </source>
</evidence>
<evidence type="ECO:0000256" key="1">
    <source>
        <dbReference type="ARBA" id="ARBA00001941"/>
    </source>
</evidence>
<dbReference type="PANTHER" id="PTHR43808:SF8">
    <property type="entry name" value="PEPTIDASE M20 DIMERISATION DOMAIN-CONTAINING PROTEIN"/>
    <property type="match status" value="1"/>
</dbReference>
<keyword evidence="15" id="KW-1185">Reference proteome</keyword>
<evidence type="ECO:0000256" key="6">
    <source>
        <dbReference type="ARBA" id="ARBA00016853"/>
    </source>
</evidence>
<dbReference type="CDD" id="cd08659">
    <property type="entry name" value="M20_ArgE_DapE-like"/>
    <property type="match status" value="1"/>
</dbReference>
<dbReference type="Gene3D" id="3.40.630.10">
    <property type="entry name" value="Zn peptidases"/>
    <property type="match status" value="1"/>
</dbReference>
<dbReference type="InterPro" id="IPR010182">
    <property type="entry name" value="ArgE/DapE"/>
</dbReference>
<evidence type="ECO:0000313" key="15">
    <source>
        <dbReference type="Proteomes" id="UP000766904"/>
    </source>
</evidence>
<dbReference type="AlphaFoldDB" id="A0A8J8TPT1"/>
<evidence type="ECO:0000256" key="9">
    <source>
        <dbReference type="ARBA" id="ARBA00022801"/>
    </source>
</evidence>
<feature type="domain" description="Peptidase M20 dimerisation" evidence="13">
    <location>
        <begin position="173"/>
        <end position="265"/>
    </location>
</feature>
<organism evidence="14 15">
    <name type="scientific">Natronococcus pandeyae</name>
    <dbReference type="NCBI Taxonomy" id="2055836"/>
    <lineage>
        <taxon>Archaea</taxon>
        <taxon>Methanobacteriati</taxon>
        <taxon>Methanobacteriota</taxon>
        <taxon>Stenosarchaea group</taxon>
        <taxon>Halobacteria</taxon>
        <taxon>Halobacteriales</taxon>
        <taxon>Natrialbaceae</taxon>
        <taxon>Natronococcus</taxon>
    </lineage>
</organism>
<dbReference type="InterPro" id="IPR001261">
    <property type="entry name" value="ArgE/DapE_CS"/>
</dbReference>
<dbReference type="InterPro" id="IPR002933">
    <property type="entry name" value="Peptidase_M20"/>
</dbReference>
<accession>A0A8J8TPT1</accession>
<evidence type="ECO:0000256" key="8">
    <source>
        <dbReference type="ARBA" id="ARBA00022723"/>
    </source>
</evidence>
<dbReference type="GO" id="GO:0009014">
    <property type="term" value="F:succinyl-diaminopimelate desuccinylase activity"/>
    <property type="evidence" value="ECO:0007669"/>
    <property type="project" value="UniProtKB-EC"/>
</dbReference>
<dbReference type="Gene3D" id="3.30.70.360">
    <property type="match status" value="1"/>
</dbReference>
<dbReference type="EC" id="3.5.1.18" evidence="5"/>
<keyword evidence="11" id="KW-0170">Cobalt</keyword>
<dbReference type="OrthoDB" id="24854at2157"/>
<evidence type="ECO:0000256" key="12">
    <source>
        <dbReference type="ARBA" id="ARBA00051301"/>
    </source>
</evidence>
<gene>
    <name evidence="14" type="ORF">CV102_23830</name>
</gene>
<keyword evidence="10" id="KW-0862">Zinc</keyword>
<dbReference type="InterPro" id="IPR036264">
    <property type="entry name" value="Bact_exopeptidase_dim_dom"/>
</dbReference>
<evidence type="ECO:0000256" key="10">
    <source>
        <dbReference type="ARBA" id="ARBA00022833"/>
    </source>
</evidence>
<evidence type="ECO:0000256" key="3">
    <source>
        <dbReference type="ARBA" id="ARBA00005130"/>
    </source>
</evidence>
<name>A0A8J8TPT1_9EURY</name>
<dbReference type="PANTHER" id="PTHR43808">
    <property type="entry name" value="ACETYLORNITHINE DEACETYLASE"/>
    <property type="match status" value="1"/>
</dbReference>
<evidence type="ECO:0000256" key="5">
    <source>
        <dbReference type="ARBA" id="ARBA00011921"/>
    </source>
</evidence>
<dbReference type="Pfam" id="PF07687">
    <property type="entry name" value="M20_dimer"/>
    <property type="match status" value="1"/>
</dbReference>
<dbReference type="EMBL" id="PHNJ01000021">
    <property type="protein sequence ID" value="TYL36175.1"/>
    <property type="molecule type" value="Genomic_DNA"/>
</dbReference>
<reference evidence="14" key="1">
    <citation type="submission" date="2017-11" db="EMBL/GenBank/DDBJ databases">
        <authorList>
            <person name="Kajale S.C."/>
            <person name="Sharma A."/>
        </authorList>
    </citation>
    <scope>NUCLEOTIDE SEQUENCE</scope>
    <source>
        <strain evidence="14">LS1_42</strain>
    </source>
</reference>
<comment type="similarity">
    <text evidence="4">Belongs to the peptidase M20A family.</text>
</comment>
<dbReference type="GO" id="GO:0009089">
    <property type="term" value="P:lysine biosynthetic process via diaminopimelate"/>
    <property type="evidence" value="ECO:0007669"/>
    <property type="project" value="UniProtKB-UniPathway"/>
</dbReference>
<evidence type="ECO:0000256" key="2">
    <source>
        <dbReference type="ARBA" id="ARBA00001947"/>
    </source>
</evidence>
<evidence type="ECO:0000259" key="13">
    <source>
        <dbReference type="Pfam" id="PF07687"/>
    </source>
</evidence>
<dbReference type="UniPathway" id="UPA00034">
    <property type="reaction ID" value="UER00021"/>
</dbReference>
<dbReference type="Pfam" id="PF01546">
    <property type="entry name" value="Peptidase_M20"/>
    <property type="match status" value="1"/>
</dbReference>
<proteinExistence type="inferred from homology"/>
<dbReference type="RefSeq" id="WP_148860480.1">
    <property type="nucleotide sequence ID" value="NZ_PHNJ01000021.1"/>
</dbReference>
<evidence type="ECO:0000256" key="7">
    <source>
        <dbReference type="ARBA" id="ARBA00022605"/>
    </source>
</evidence>
<evidence type="ECO:0000256" key="4">
    <source>
        <dbReference type="ARBA" id="ARBA00006247"/>
    </source>
</evidence>
<dbReference type="SUPFAM" id="SSF53187">
    <property type="entry name" value="Zn-dependent exopeptidases"/>
    <property type="match status" value="1"/>
</dbReference>
<protein>
    <recommendedName>
        <fullName evidence="6">Probable succinyl-diaminopimelate desuccinylase</fullName>
        <ecNumber evidence="5">3.5.1.18</ecNumber>
    </recommendedName>
</protein>
<dbReference type="PROSITE" id="PS00758">
    <property type="entry name" value="ARGE_DAPE_CPG2_1"/>
    <property type="match status" value="1"/>
</dbReference>
<comment type="caution">
    <text evidence="14">The sequence shown here is derived from an EMBL/GenBank/DDBJ whole genome shotgun (WGS) entry which is preliminary data.</text>
</comment>
<evidence type="ECO:0000256" key="11">
    <source>
        <dbReference type="ARBA" id="ARBA00023285"/>
    </source>
</evidence>
<keyword evidence="9" id="KW-0378">Hydrolase</keyword>
<comment type="pathway">
    <text evidence="3">Amino-acid biosynthesis; L-lysine biosynthesis via DAP pathway; LL-2,6-diaminopimelate from (S)-tetrahydrodipicolinate (succinylase route): step 3/3.</text>
</comment>
<comment type="cofactor">
    <cofactor evidence="2">
        <name>Zn(2+)</name>
        <dbReference type="ChEBI" id="CHEBI:29105"/>
    </cofactor>
</comment>
<dbReference type="InterPro" id="IPR050072">
    <property type="entry name" value="Peptidase_M20A"/>
</dbReference>